<dbReference type="Gene3D" id="3.90.850.10">
    <property type="entry name" value="Fumarylacetoacetase-like, C-terminal domain"/>
    <property type="match status" value="1"/>
</dbReference>
<dbReference type="InterPro" id="IPR051121">
    <property type="entry name" value="FAH"/>
</dbReference>
<accession>A0A1H1QCK5</accession>
<sequence>MRLANVNGRATLISSDSTLDDAKGIDVEKASEGRFGPEVALLYDDWSAFAGWAESFDVDGGDLTAIASTDLGSPTPCPRQILAAGLNYAEHAAESGFERPDELPPIFTKFVSSVSGPHTTVTLPPGGRTDWEVELGVVIGSEIHNVSEDEAMAAIAGITITQDISERVVQLRGPAPQFSLGKSFPGFLPVGPWLTTGADVGDPNDLEISCDIDGETMQSSTTKSLIFPVGALIAGLAEVITLYPGDLILTGTPDGVGLGRDPQRWIQDGEVLRSRIGHLGELRQTFTAS</sequence>
<evidence type="ECO:0000256" key="2">
    <source>
        <dbReference type="ARBA" id="ARBA00022723"/>
    </source>
</evidence>
<name>A0A1H1QCK5_9MICO</name>
<dbReference type="AlphaFoldDB" id="A0A1H1QCK5"/>
<dbReference type="GO" id="GO:0044281">
    <property type="term" value="P:small molecule metabolic process"/>
    <property type="evidence" value="ECO:0007669"/>
    <property type="project" value="UniProtKB-ARBA"/>
</dbReference>
<dbReference type="STRING" id="1136497.SAMN04489752_1218"/>
<comment type="similarity">
    <text evidence="1">Belongs to the FAH family.</text>
</comment>
<evidence type="ECO:0000256" key="1">
    <source>
        <dbReference type="ARBA" id="ARBA00010211"/>
    </source>
</evidence>
<dbReference type="EMBL" id="LT629766">
    <property type="protein sequence ID" value="SDS21176.1"/>
    <property type="molecule type" value="Genomic_DNA"/>
</dbReference>
<proteinExistence type="inferred from homology"/>
<dbReference type="SUPFAM" id="SSF56529">
    <property type="entry name" value="FAH"/>
    <property type="match status" value="1"/>
</dbReference>
<feature type="domain" description="Fumarylacetoacetase-like C-terminal" evidence="3">
    <location>
        <begin position="81"/>
        <end position="286"/>
    </location>
</feature>
<dbReference type="Pfam" id="PF01557">
    <property type="entry name" value="FAA_hydrolase"/>
    <property type="match status" value="1"/>
</dbReference>
<dbReference type="InterPro" id="IPR011234">
    <property type="entry name" value="Fumarylacetoacetase-like_C"/>
</dbReference>
<keyword evidence="5" id="KW-1185">Reference proteome</keyword>
<reference evidence="5" key="1">
    <citation type="submission" date="2016-10" db="EMBL/GenBank/DDBJ databases">
        <authorList>
            <person name="Varghese N."/>
            <person name="Submissions S."/>
        </authorList>
    </citation>
    <scope>NUCLEOTIDE SEQUENCE [LARGE SCALE GENOMIC DNA]</scope>
    <source>
        <strain evidence="5">DSM 23676</strain>
    </source>
</reference>
<dbReference type="PANTHER" id="PTHR42796:SF4">
    <property type="entry name" value="FUMARYLACETOACETATE HYDROLASE DOMAIN-CONTAINING PROTEIN 2A"/>
    <property type="match status" value="1"/>
</dbReference>
<evidence type="ECO:0000313" key="5">
    <source>
        <dbReference type="Proteomes" id="UP000199597"/>
    </source>
</evidence>
<dbReference type="OrthoDB" id="9805307at2"/>
<protein>
    <submittedName>
        <fullName evidence="4">2-keto-4-pentenoate hydratase/2-oxohepta-3-ene-1,7-dioic acid hydratase (Catechol pathway)</fullName>
    </submittedName>
</protein>
<evidence type="ECO:0000313" key="4">
    <source>
        <dbReference type="EMBL" id="SDS21176.1"/>
    </source>
</evidence>
<dbReference type="GO" id="GO:0046872">
    <property type="term" value="F:metal ion binding"/>
    <property type="evidence" value="ECO:0007669"/>
    <property type="project" value="UniProtKB-KW"/>
</dbReference>
<dbReference type="GO" id="GO:0003824">
    <property type="term" value="F:catalytic activity"/>
    <property type="evidence" value="ECO:0007669"/>
    <property type="project" value="InterPro"/>
</dbReference>
<dbReference type="PANTHER" id="PTHR42796">
    <property type="entry name" value="FUMARYLACETOACETATE HYDROLASE DOMAIN-CONTAINING PROTEIN 2A-RELATED"/>
    <property type="match status" value="1"/>
</dbReference>
<keyword evidence="2" id="KW-0479">Metal-binding</keyword>
<dbReference type="Proteomes" id="UP000199597">
    <property type="component" value="Chromosome I"/>
</dbReference>
<dbReference type="InterPro" id="IPR036663">
    <property type="entry name" value="Fumarylacetoacetase_C_sf"/>
</dbReference>
<evidence type="ECO:0000259" key="3">
    <source>
        <dbReference type="Pfam" id="PF01557"/>
    </source>
</evidence>
<dbReference type="RefSeq" id="WP_092011269.1">
    <property type="nucleotide sequence ID" value="NZ_LT629766.1"/>
</dbReference>
<organism evidence="4 5">
    <name type="scientific">Brevibacterium siliguriense</name>
    <dbReference type="NCBI Taxonomy" id="1136497"/>
    <lineage>
        <taxon>Bacteria</taxon>
        <taxon>Bacillati</taxon>
        <taxon>Actinomycetota</taxon>
        <taxon>Actinomycetes</taxon>
        <taxon>Micrococcales</taxon>
        <taxon>Brevibacteriaceae</taxon>
        <taxon>Brevibacterium</taxon>
    </lineage>
</organism>
<gene>
    <name evidence="4" type="ORF">SAMN04489752_1218</name>
</gene>